<dbReference type="SUPFAM" id="SSF57863">
    <property type="entry name" value="ArfGap/RecO-like zinc finger"/>
    <property type="match status" value="1"/>
</dbReference>
<dbReference type="Pfam" id="PF16746">
    <property type="entry name" value="BAR_3"/>
    <property type="match status" value="1"/>
</dbReference>
<dbReference type="InterPro" id="IPR004148">
    <property type="entry name" value="BAR_dom"/>
</dbReference>
<feature type="domain" description="Arf-GAP" evidence="12">
    <location>
        <begin position="527"/>
        <end position="675"/>
    </location>
</feature>
<evidence type="ECO:0000256" key="2">
    <source>
        <dbReference type="ARBA" id="ARBA00022468"/>
    </source>
</evidence>
<dbReference type="GO" id="GO:0005096">
    <property type="term" value="F:GTPase activator activity"/>
    <property type="evidence" value="ECO:0007669"/>
    <property type="project" value="UniProtKB-KW"/>
</dbReference>
<dbReference type="PRINTS" id="PR00405">
    <property type="entry name" value="REVINTRACTNG"/>
</dbReference>
<dbReference type="GO" id="GO:0005737">
    <property type="term" value="C:cytoplasm"/>
    <property type="evidence" value="ECO:0007669"/>
    <property type="project" value="InterPro"/>
</dbReference>
<evidence type="ECO:0000259" key="12">
    <source>
        <dbReference type="PROSITE" id="PS50115"/>
    </source>
</evidence>
<evidence type="ECO:0000256" key="10">
    <source>
        <dbReference type="PROSITE-ProRule" id="PRU00288"/>
    </source>
</evidence>
<dbReference type="InterPro" id="IPR045258">
    <property type="entry name" value="ACAP1/2/3-like"/>
</dbReference>
<keyword evidence="3" id="KW-0479">Metal-binding</keyword>
<evidence type="ECO:0000256" key="7">
    <source>
        <dbReference type="ARBA" id="ARBA00023043"/>
    </source>
</evidence>
<dbReference type="SMART" id="SM00721">
    <property type="entry name" value="BAR"/>
    <property type="match status" value="1"/>
</dbReference>
<feature type="repeat" description="ANK" evidence="9">
    <location>
        <begin position="769"/>
        <end position="801"/>
    </location>
</feature>
<name>A0A9D4ZVC8_PEA</name>
<accession>A0A9D4ZVC8</accession>
<dbReference type="PROSITE" id="PS50115">
    <property type="entry name" value="ARFGAP"/>
    <property type="match status" value="1"/>
</dbReference>
<dbReference type="SUPFAM" id="SSF50729">
    <property type="entry name" value="PH domain-like"/>
    <property type="match status" value="1"/>
</dbReference>
<evidence type="ECO:0000256" key="4">
    <source>
        <dbReference type="ARBA" id="ARBA00022737"/>
    </source>
</evidence>
<evidence type="ECO:0000256" key="6">
    <source>
        <dbReference type="ARBA" id="ARBA00022833"/>
    </source>
</evidence>
<dbReference type="InterPro" id="IPR036770">
    <property type="entry name" value="Ankyrin_rpt-contain_sf"/>
</dbReference>
<evidence type="ECO:0000256" key="9">
    <source>
        <dbReference type="PROSITE-ProRule" id="PRU00023"/>
    </source>
</evidence>
<comment type="subcellular location">
    <subcellularLocation>
        <location evidence="1">Cell membrane</location>
        <topology evidence="1">Peripheral membrane protein</topology>
        <orientation evidence="1">Cytoplasmic side</orientation>
    </subcellularLocation>
</comment>
<dbReference type="InterPro" id="IPR001164">
    <property type="entry name" value="ArfGAP_dom"/>
</dbReference>
<dbReference type="PANTHER" id="PTHR23180">
    <property type="entry name" value="CENTAURIN/ARF"/>
    <property type="match status" value="1"/>
</dbReference>
<evidence type="ECO:0000256" key="1">
    <source>
        <dbReference type="ARBA" id="ARBA00004413"/>
    </source>
</evidence>
<keyword evidence="7 9" id="KW-0040">ANK repeat</keyword>
<dbReference type="GO" id="GO:0008270">
    <property type="term" value="F:zinc ion binding"/>
    <property type="evidence" value="ECO:0007669"/>
    <property type="project" value="UniProtKB-KW"/>
</dbReference>
<dbReference type="SUPFAM" id="SSF48403">
    <property type="entry name" value="Ankyrin repeat"/>
    <property type="match status" value="1"/>
</dbReference>
<reference evidence="13 14" key="1">
    <citation type="journal article" date="2022" name="Nat. Genet.">
        <title>Improved pea reference genome and pan-genome highlight genomic features and evolutionary characteristics.</title>
        <authorList>
            <person name="Yang T."/>
            <person name="Liu R."/>
            <person name="Luo Y."/>
            <person name="Hu S."/>
            <person name="Wang D."/>
            <person name="Wang C."/>
            <person name="Pandey M.K."/>
            <person name="Ge S."/>
            <person name="Xu Q."/>
            <person name="Li N."/>
            <person name="Li G."/>
            <person name="Huang Y."/>
            <person name="Saxena R.K."/>
            <person name="Ji Y."/>
            <person name="Li M."/>
            <person name="Yan X."/>
            <person name="He Y."/>
            <person name="Liu Y."/>
            <person name="Wang X."/>
            <person name="Xiang C."/>
            <person name="Varshney R.K."/>
            <person name="Ding H."/>
            <person name="Gao S."/>
            <person name="Zong X."/>
        </authorList>
    </citation>
    <scope>NUCLEOTIDE SEQUENCE [LARGE SCALE GENOMIC DNA]</scope>
    <source>
        <strain evidence="13 14">cv. Zhongwan 6</strain>
    </source>
</reference>
<proteinExistence type="predicted"/>
<dbReference type="InterPro" id="IPR002110">
    <property type="entry name" value="Ankyrin_rpt"/>
</dbReference>
<evidence type="ECO:0000313" key="13">
    <source>
        <dbReference type="EMBL" id="KAI5383888.1"/>
    </source>
</evidence>
<dbReference type="SMART" id="SM00248">
    <property type="entry name" value="ANK"/>
    <property type="match status" value="3"/>
</dbReference>
<dbReference type="SUPFAM" id="SSF103657">
    <property type="entry name" value="BAR/IMD domain-like"/>
    <property type="match status" value="1"/>
</dbReference>
<dbReference type="EMBL" id="JAMSHJ010000007">
    <property type="protein sequence ID" value="KAI5383888.1"/>
    <property type="molecule type" value="Genomic_DNA"/>
</dbReference>
<sequence>MHFTNLDDTPMFRQQLQCLEESAESLRLRSWKFYKGCRKYTEGLGEAYDGDIAFVNSLENFGGGHNDPHFVALGGPVMNKFTIALREISTFKELLRSQVEHMIDDRLLQIVNVDINEVKEARKRFDKAALVYDQAREKFMSLRKSTKIDIATIVEEELKIARTSFEEARFSLVGALNNIEIKKRFEFLEVVTGVMDAHLRYFQQGYQLLHQMQPFIIEHFFPNLVFKNFEVRGRMPKCLTNKAMLQVLDYVQQSKESFDKDQLLLFKRMQEYKKQVYQESRLSLNGPYGSPSGESVHPFSRISNEVVDVVNESAANGKVQIIRQGYLSKRSSNLRGDWKRRYFVLDSRGMLYYYRKPWSMAYGSNQSSPRKSSATDNGSGLLSRWLSSHYHGGVHDEKSVVRHTVNLLTSTIKVDADQSDLRFCFRIISPSKNYTLQAENAVDQMEWMEKINGVIASLLSIQTLGSPLSADSENGDSYFTNKSNVFESSPEDDLIELEKAASTNFTSSNHLHSSKSMQFPKHSIRNEKPIDVLRKVNGNDICADCGRPEPDWASLNLGILICIECSGVHRNLGVHISKVRSLTLDVKVWDYSVLSMFESLGNHFANSVWEELLCSRSTLQNVDTPAGSSKANKDKLFHARKPKHDDSSSLKERFIHAKYAEKVFICRTDENPAQQILKSICANDKKAVYQHIVKSDMDINTISRQAFSGGSFNAASLINLNISSESENQLIEDIQNGSSVLHLACLASDAGMVDLLLQYGADINACDSRGRTPLHYCITRGKLAAAKVLLVRGANPHVADKEGHTPLKLASETDSLGNEILSLLAKYNNAQKQL</sequence>
<dbReference type="InterPro" id="IPR011993">
    <property type="entry name" value="PH-like_dom_sf"/>
</dbReference>
<evidence type="ECO:0000256" key="8">
    <source>
        <dbReference type="ARBA" id="ARBA00023054"/>
    </source>
</evidence>
<feature type="repeat" description="ANK" evidence="9">
    <location>
        <begin position="736"/>
        <end position="768"/>
    </location>
</feature>
<keyword evidence="8" id="KW-0175">Coiled coil</keyword>
<dbReference type="CDD" id="cd07606">
    <property type="entry name" value="BAR_SFC_plant"/>
    <property type="match status" value="1"/>
</dbReference>
<dbReference type="FunFam" id="1.10.220.150:FF:000019">
    <property type="entry name" value="ADP-ribosylation factor GTPase-activating protein AGD1"/>
    <property type="match status" value="1"/>
</dbReference>
<keyword evidence="5 10" id="KW-0863">Zinc-finger</keyword>
<dbReference type="Gene3D" id="1.20.1270.60">
    <property type="entry name" value="Arfaptin homology (AH) domain/BAR domain"/>
    <property type="match status" value="1"/>
</dbReference>
<organism evidence="13 14">
    <name type="scientific">Pisum sativum</name>
    <name type="common">Garden pea</name>
    <name type="synonym">Lathyrus oleraceus</name>
    <dbReference type="NCBI Taxonomy" id="3888"/>
    <lineage>
        <taxon>Eukaryota</taxon>
        <taxon>Viridiplantae</taxon>
        <taxon>Streptophyta</taxon>
        <taxon>Embryophyta</taxon>
        <taxon>Tracheophyta</taxon>
        <taxon>Spermatophyta</taxon>
        <taxon>Magnoliopsida</taxon>
        <taxon>eudicotyledons</taxon>
        <taxon>Gunneridae</taxon>
        <taxon>Pentapetalae</taxon>
        <taxon>rosids</taxon>
        <taxon>fabids</taxon>
        <taxon>Fabales</taxon>
        <taxon>Fabaceae</taxon>
        <taxon>Papilionoideae</taxon>
        <taxon>50 kb inversion clade</taxon>
        <taxon>NPAAA clade</taxon>
        <taxon>Hologalegina</taxon>
        <taxon>IRL clade</taxon>
        <taxon>Fabeae</taxon>
        <taxon>Lathyrus</taxon>
    </lineage>
</organism>
<dbReference type="Pfam" id="PF00169">
    <property type="entry name" value="PH"/>
    <property type="match status" value="1"/>
</dbReference>
<comment type="caution">
    <text evidence="13">The sequence shown here is derived from an EMBL/GenBank/DDBJ whole genome shotgun (WGS) entry which is preliminary data.</text>
</comment>
<dbReference type="Gene3D" id="1.25.40.20">
    <property type="entry name" value="Ankyrin repeat-containing domain"/>
    <property type="match status" value="1"/>
</dbReference>
<dbReference type="PROSITE" id="PS50088">
    <property type="entry name" value="ANK_REPEAT"/>
    <property type="match status" value="2"/>
</dbReference>
<dbReference type="InterPro" id="IPR027267">
    <property type="entry name" value="AH/BAR_dom_sf"/>
</dbReference>
<dbReference type="InterPro" id="IPR001849">
    <property type="entry name" value="PH_domain"/>
</dbReference>
<dbReference type="CDD" id="cd08204">
    <property type="entry name" value="ArfGap"/>
    <property type="match status" value="1"/>
</dbReference>
<dbReference type="SMART" id="SM00105">
    <property type="entry name" value="ArfGap"/>
    <property type="match status" value="1"/>
</dbReference>
<evidence type="ECO:0000256" key="3">
    <source>
        <dbReference type="ARBA" id="ARBA00022723"/>
    </source>
</evidence>
<dbReference type="Gene3D" id="2.30.29.30">
    <property type="entry name" value="Pleckstrin-homology domain (PH domain)/Phosphotyrosine-binding domain (PTB)"/>
    <property type="match status" value="1"/>
</dbReference>
<evidence type="ECO:0000313" key="14">
    <source>
        <dbReference type="Proteomes" id="UP001058974"/>
    </source>
</evidence>
<dbReference type="Pfam" id="PF01412">
    <property type="entry name" value="ArfGap"/>
    <property type="match status" value="1"/>
</dbReference>
<evidence type="ECO:0000256" key="5">
    <source>
        <dbReference type="ARBA" id="ARBA00022771"/>
    </source>
</evidence>
<dbReference type="SMART" id="SM00233">
    <property type="entry name" value="PH"/>
    <property type="match status" value="1"/>
</dbReference>
<dbReference type="Proteomes" id="UP001058974">
    <property type="component" value="Chromosome 7"/>
</dbReference>
<dbReference type="InterPro" id="IPR038508">
    <property type="entry name" value="ArfGAP_dom_sf"/>
</dbReference>
<dbReference type="PANTHER" id="PTHR23180:SF406">
    <property type="entry name" value="ADP-RIBOSYLATION FACTOR GTPASE-ACTIVATING PROTEIN AGD10"/>
    <property type="match status" value="1"/>
</dbReference>
<dbReference type="Pfam" id="PF12796">
    <property type="entry name" value="Ank_2"/>
    <property type="match status" value="1"/>
</dbReference>
<keyword evidence="4" id="KW-0677">Repeat</keyword>
<evidence type="ECO:0000259" key="11">
    <source>
        <dbReference type="PROSITE" id="PS50003"/>
    </source>
</evidence>
<dbReference type="GO" id="GO:0005886">
    <property type="term" value="C:plasma membrane"/>
    <property type="evidence" value="ECO:0007669"/>
    <property type="project" value="UniProtKB-SubCell"/>
</dbReference>
<gene>
    <name evidence="13" type="ORF">KIW84_071029</name>
</gene>
<protein>
    <submittedName>
        <fullName evidence="13">Uncharacterized protein</fullName>
    </submittedName>
</protein>
<dbReference type="CDD" id="cd13250">
    <property type="entry name" value="PH_ACAP"/>
    <property type="match status" value="1"/>
</dbReference>
<dbReference type="InterPro" id="IPR035670">
    <property type="entry name" value="AGD1/2/3/4_BAR_plant"/>
</dbReference>
<dbReference type="Gramene" id="Psat07G0102900-T1">
    <property type="protein sequence ID" value="KAI5383888.1"/>
    <property type="gene ID" value="KIW84_071029"/>
</dbReference>
<keyword evidence="6" id="KW-0862">Zinc</keyword>
<dbReference type="InterPro" id="IPR037278">
    <property type="entry name" value="ARFGAP/RecO"/>
</dbReference>
<dbReference type="Gene3D" id="1.10.220.150">
    <property type="entry name" value="Arf GTPase activating protein"/>
    <property type="match status" value="1"/>
</dbReference>
<dbReference type="AlphaFoldDB" id="A0A9D4ZVC8"/>
<dbReference type="PROSITE" id="PS50297">
    <property type="entry name" value="ANK_REP_REGION"/>
    <property type="match status" value="2"/>
</dbReference>
<keyword evidence="14" id="KW-1185">Reference proteome</keyword>
<feature type="domain" description="PH" evidence="11">
    <location>
        <begin position="320"/>
        <end position="456"/>
    </location>
</feature>
<keyword evidence="2" id="KW-0343">GTPase activation</keyword>
<dbReference type="PROSITE" id="PS50003">
    <property type="entry name" value="PH_DOMAIN"/>
    <property type="match status" value="1"/>
</dbReference>